<accession>A0A318RI40</accession>
<proteinExistence type="predicted"/>
<organism evidence="1 2">
    <name type="scientific">Williamsia limnetica</name>
    <dbReference type="NCBI Taxonomy" id="882452"/>
    <lineage>
        <taxon>Bacteria</taxon>
        <taxon>Bacillati</taxon>
        <taxon>Actinomycetota</taxon>
        <taxon>Actinomycetes</taxon>
        <taxon>Mycobacteriales</taxon>
        <taxon>Nocardiaceae</taxon>
        <taxon>Williamsia</taxon>
    </lineage>
</organism>
<dbReference type="AlphaFoldDB" id="A0A318RI40"/>
<dbReference type="GO" id="GO:0016746">
    <property type="term" value="F:acyltransferase activity"/>
    <property type="evidence" value="ECO:0007669"/>
    <property type="project" value="InterPro"/>
</dbReference>
<protein>
    <recommendedName>
        <fullName evidence="3">Thiolase-like protein</fullName>
    </recommendedName>
</protein>
<keyword evidence="2" id="KW-1185">Reference proteome</keyword>
<evidence type="ECO:0000313" key="1">
    <source>
        <dbReference type="EMBL" id="PYE16959.1"/>
    </source>
</evidence>
<dbReference type="EMBL" id="QJSP01000007">
    <property type="protein sequence ID" value="PYE16959.1"/>
    <property type="molecule type" value="Genomic_DNA"/>
</dbReference>
<gene>
    <name evidence="1" type="ORF">DFR67_107204</name>
</gene>
<evidence type="ECO:0008006" key="3">
    <source>
        <dbReference type="Google" id="ProtNLM"/>
    </source>
</evidence>
<dbReference type="Proteomes" id="UP000247591">
    <property type="component" value="Unassembled WGS sequence"/>
</dbReference>
<reference evidence="1 2" key="1">
    <citation type="submission" date="2018-06" db="EMBL/GenBank/DDBJ databases">
        <title>Genomic Encyclopedia of Type Strains, Phase IV (KMG-IV): sequencing the most valuable type-strain genomes for metagenomic binning, comparative biology and taxonomic classification.</title>
        <authorList>
            <person name="Goeker M."/>
        </authorList>
    </citation>
    <scope>NUCLEOTIDE SEQUENCE [LARGE SCALE GENOMIC DNA]</scope>
    <source>
        <strain evidence="1 2">DSM 45521</strain>
    </source>
</reference>
<name>A0A318RI40_WILLI</name>
<dbReference type="Gene3D" id="3.40.47.10">
    <property type="match status" value="1"/>
</dbReference>
<comment type="caution">
    <text evidence="1">The sequence shown here is derived from an EMBL/GenBank/DDBJ whole genome shotgun (WGS) entry which is preliminary data.</text>
</comment>
<dbReference type="SUPFAM" id="SSF53901">
    <property type="entry name" value="Thiolase-like"/>
    <property type="match status" value="1"/>
</dbReference>
<dbReference type="InterPro" id="IPR016039">
    <property type="entry name" value="Thiolase-like"/>
</dbReference>
<evidence type="ECO:0000313" key="2">
    <source>
        <dbReference type="Proteomes" id="UP000247591"/>
    </source>
</evidence>
<sequence>MAAMSGTSVIAGVGRTAFSRRSGRTVLELATEAALGAIADAGISVD</sequence>